<reference evidence="3" key="2">
    <citation type="submission" date="2023-05" db="EMBL/GenBank/DDBJ databases">
        <authorList>
            <person name="Schelkunov M.I."/>
        </authorList>
    </citation>
    <scope>NUCLEOTIDE SEQUENCE</scope>
    <source>
        <strain evidence="3">Hsosn_3</strain>
        <tissue evidence="3">Leaf</tissue>
    </source>
</reference>
<dbReference type="Pfam" id="PF13963">
    <property type="entry name" value="Transpos_assoc"/>
    <property type="match status" value="1"/>
</dbReference>
<dbReference type="Pfam" id="PF03004">
    <property type="entry name" value="Transposase_24"/>
    <property type="match status" value="1"/>
</dbReference>
<organism evidence="3 4">
    <name type="scientific">Heracleum sosnowskyi</name>
    <dbReference type="NCBI Taxonomy" id="360622"/>
    <lineage>
        <taxon>Eukaryota</taxon>
        <taxon>Viridiplantae</taxon>
        <taxon>Streptophyta</taxon>
        <taxon>Embryophyta</taxon>
        <taxon>Tracheophyta</taxon>
        <taxon>Spermatophyta</taxon>
        <taxon>Magnoliopsida</taxon>
        <taxon>eudicotyledons</taxon>
        <taxon>Gunneridae</taxon>
        <taxon>Pentapetalae</taxon>
        <taxon>asterids</taxon>
        <taxon>campanulids</taxon>
        <taxon>Apiales</taxon>
        <taxon>Apiaceae</taxon>
        <taxon>Apioideae</taxon>
        <taxon>apioid superclade</taxon>
        <taxon>Tordylieae</taxon>
        <taxon>Tordyliinae</taxon>
        <taxon>Heracleum</taxon>
    </lineage>
</organism>
<reference evidence="3" key="1">
    <citation type="submission" date="2023-02" db="EMBL/GenBank/DDBJ databases">
        <title>Genome of toxic invasive species Heracleum sosnowskyi carries increased number of genes despite the absence of recent whole-genome duplications.</title>
        <authorList>
            <person name="Schelkunov M."/>
            <person name="Shtratnikova V."/>
            <person name="Makarenko M."/>
            <person name="Klepikova A."/>
            <person name="Omelchenko D."/>
            <person name="Novikova G."/>
            <person name="Obukhova E."/>
            <person name="Bogdanov V."/>
            <person name="Penin A."/>
            <person name="Logacheva M."/>
        </authorList>
    </citation>
    <scope>NUCLEOTIDE SEQUENCE</scope>
    <source>
        <strain evidence="3">Hsosn_3</strain>
        <tissue evidence="3">Leaf</tissue>
    </source>
</reference>
<feature type="domain" description="Transposase-associated" evidence="2">
    <location>
        <begin position="5"/>
        <end position="85"/>
    </location>
</feature>
<comment type="caution">
    <text evidence="3">The sequence shown here is derived from an EMBL/GenBank/DDBJ whole genome shotgun (WGS) entry which is preliminary data.</text>
</comment>
<proteinExistence type="predicted"/>
<keyword evidence="4" id="KW-1185">Reference proteome</keyword>
<dbReference type="Proteomes" id="UP001237642">
    <property type="component" value="Unassembled WGS sequence"/>
</dbReference>
<gene>
    <name evidence="3" type="ORF">POM88_012917</name>
</gene>
<evidence type="ECO:0000256" key="1">
    <source>
        <dbReference type="SAM" id="MobiDB-lite"/>
    </source>
</evidence>
<dbReference type="InterPro" id="IPR004252">
    <property type="entry name" value="Probable_transposase_24"/>
</dbReference>
<feature type="compositionally biased region" description="Basic residues" evidence="1">
    <location>
        <begin position="144"/>
        <end position="157"/>
    </location>
</feature>
<accession>A0AAD8IYA6</accession>
<name>A0AAD8IYA6_9APIA</name>
<dbReference type="AlphaFoldDB" id="A0AAD8IYA6"/>
<evidence type="ECO:0000313" key="4">
    <source>
        <dbReference type="Proteomes" id="UP001237642"/>
    </source>
</evidence>
<feature type="region of interest" description="Disordered" evidence="1">
    <location>
        <begin position="144"/>
        <end position="172"/>
    </location>
</feature>
<protein>
    <recommendedName>
        <fullName evidence="2">Transposase-associated domain-containing protein</fullName>
    </recommendedName>
</protein>
<dbReference type="InterPro" id="IPR029480">
    <property type="entry name" value="Transpos_assoc"/>
</dbReference>
<evidence type="ECO:0000259" key="2">
    <source>
        <dbReference type="Pfam" id="PF13963"/>
    </source>
</evidence>
<dbReference type="EMBL" id="JAUIZM010000003">
    <property type="protein sequence ID" value="KAK1393861.1"/>
    <property type="molecule type" value="Genomic_DNA"/>
</dbReference>
<evidence type="ECO:0000313" key="3">
    <source>
        <dbReference type="EMBL" id="KAK1393861.1"/>
    </source>
</evidence>
<sequence length="422" mass="49191">MASDRSWIGRSRYNEAKYLTEEYKIGVDNFIQFAIDHLREEDNDLMRCPCKNCGNGTYKNPSSVKLDLYRHGIMQWYTRWDCHGEEDEAHDEVGTSSVNTNYRDDDDMHDAYDDDFEDCEDFEEEPNPTAKTFYEMVTWAGPHSKKGKGNKGNKSKTVRTSGVGDEESHIEGTYEVGESSQKIIFERKRRNCCEGDYPRKPPVNARPTVYFLKNQKGFKAPKPKKTLSYIVRTKWDEYIVYTKGAKREAFYNSCINTFKEYYAYPGNYEPEDGDSVVRAHLKRNFKQYLGTERARLVKMVNICLDAGYVESEIDIKELRPHYLSQRAWNSICEYWGTPQFETLSINGQKARRMVEFTARSGAKPYDQRREEIDEEREAKGDLPIPDEEFLTLVYDPTEPAVKELQVLYALCFHISVYAKCEI</sequence>